<proteinExistence type="predicted"/>
<dbReference type="Proteomes" id="UP001281761">
    <property type="component" value="Unassembled WGS sequence"/>
</dbReference>
<protein>
    <recommendedName>
        <fullName evidence="4">Right handed beta helix domain-containing protein</fullName>
    </recommendedName>
</protein>
<reference evidence="2 3" key="1">
    <citation type="journal article" date="2022" name="bioRxiv">
        <title>Genomics of Preaxostyla Flagellates Illuminates Evolutionary Transitions and the Path Towards Mitochondrial Loss.</title>
        <authorList>
            <person name="Novak L.V.F."/>
            <person name="Treitli S.C."/>
            <person name="Pyrih J."/>
            <person name="Halakuc P."/>
            <person name="Pipaliya S.V."/>
            <person name="Vacek V."/>
            <person name="Brzon O."/>
            <person name="Soukal P."/>
            <person name="Eme L."/>
            <person name="Dacks J.B."/>
            <person name="Karnkowska A."/>
            <person name="Elias M."/>
            <person name="Hampl V."/>
        </authorList>
    </citation>
    <scope>NUCLEOTIDE SEQUENCE [LARGE SCALE GENOMIC DNA]</scope>
    <source>
        <strain evidence="2">NAU3</strain>
        <tissue evidence="2">Gut</tissue>
    </source>
</reference>
<gene>
    <name evidence="2" type="ORF">BLNAU_24305</name>
</gene>
<evidence type="ECO:0000256" key="1">
    <source>
        <dbReference type="SAM" id="SignalP"/>
    </source>
</evidence>
<keyword evidence="1" id="KW-0732">Signal</keyword>
<accession>A0ABQ9WMU6</accession>
<dbReference type="SUPFAM" id="SSF51126">
    <property type="entry name" value="Pectin lyase-like"/>
    <property type="match status" value="1"/>
</dbReference>
<dbReference type="EMBL" id="JARBJD010000605">
    <property type="protein sequence ID" value="KAK2940791.1"/>
    <property type="molecule type" value="Genomic_DNA"/>
</dbReference>
<keyword evidence="3" id="KW-1185">Reference proteome</keyword>
<evidence type="ECO:0000313" key="3">
    <source>
        <dbReference type="Proteomes" id="UP001281761"/>
    </source>
</evidence>
<comment type="caution">
    <text evidence="2">The sequence shown here is derived from an EMBL/GenBank/DDBJ whole genome shotgun (WGS) entry which is preliminary data.</text>
</comment>
<name>A0ABQ9WMU6_9EUKA</name>
<evidence type="ECO:0008006" key="4">
    <source>
        <dbReference type="Google" id="ProtNLM"/>
    </source>
</evidence>
<sequence>MIQLLLGAYLFSGAVAHPDFHSVLPTGPPAFVPLSAILDQHSTNRNTNTGDDEQVVLGSTTYFSTNLEINSRCLTLIGDRTTLTHEGATIHSKQKMDKSAKTTIGLPHEPFHSLLLMNCTIVLDSLNLVVNIEHCSICSITASHLSVKNCEVSSSTSLSPFVVNSWSAGTLSSIWIENSRYSRFSSTTILPFVDVDSAMDSMINARSADLFAGTEEPGLTICGTGLSILDSSFPLSTGPLFSFKKTSRGSEESGSVLEVETVLSSSLVQNVTSPNIANCWMAGASQKMIGTRIRESTNHISGTGCVDMNFGGSFLSLNSSFSNCVRTTQSLPNDDQDKTGQKFKHGDRLTLDNFSTSSIMISSCTFDTMSFHEPIENLNGGAAIFINERHVPVTIQRCSFYKCAITGQQPDGGAVFLNFPSSAPSPEHIHVSDSSFIDCTNTYVHTSDGDCTNCGGGFCIIYASSFTLNHLSFHNCFASLRGGGMYLDRSDGTVSNVLMDSCGSPHGGGMYRHLSSPIKIGKTGIN</sequence>
<dbReference type="InterPro" id="IPR011050">
    <property type="entry name" value="Pectin_lyase_fold/virulence"/>
</dbReference>
<feature type="signal peptide" evidence="1">
    <location>
        <begin position="1"/>
        <end position="16"/>
    </location>
</feature>
<organism evidence="2 3">
    <name type="scientific">Blattamonas nauphoetae</name>
    <dbReference type="NCBI Taxonomy" id="2049346"/>
    <lineage>
        <taxon>Eukaryota</taxon>
        <taxon>Metamonada</taxon>
        <taxon>Preaxostyla</taxon>
        <taxon>Oxymonadida</taxon>
        <taxon>Blattamonas</taxon>
    </lineage>
</organism>
<evidence type="ECO:0000313" key="2">
    <source>
        <dbReference type="EMBL" id="KAK2940791.1"/>
    </source>
</evidence>
<feature type="chain" id="PRO_5047520955" description="Right handed beta helix domain-containing protein" evidence="1">
    <location>
        <begin position="17"/>
        <end position="526"/>
    </location>
</feature>